<feature type="transmembrane region" description="Helical" evidence="6">
    <location>
        <begin position="161"/>
        <end position="179"/>
    </location>
</feature>
<sequence>MNNKVLAILRGGWVLLRFIAVIFSSVATIISSLLPLFLFTSIPTGQLFWLFIFLAISAFAIHGVLTHAFNDYTDYRSGTDNYSPGILSGGSRVIQKGMFSLQTIRLLGIWFSVVLIILAILLLFFAQYKLTILLLIGIWGAASYSLPPFRFSYRPFLGEWFSLFPAILSLGIAGPWIILGTIPLWAYQNAVINALFCLAWVMVHHIPDLEADKRAIPKKRTTVVWFVDMFGLNYARFPALFYLLAVGLCTFWLGLERIWAAGVLFTITIFALVLVMKINVEDHQQVTIYEKALLFLAMITAICLGVFI</sequence>
<feature type="transmembrane region" description="Helical" evidence="6">
    <location>
        <begin position="12"/>
        <end position="34"/>
    </location>
</feature>
<dbReference type="GO" id="GO:0009234">
    <property type="term" value="P:menaquinone biosynthetic process"/>
    <property type="evidence" value="ECO:0007669"/>
    <property type="project" value="TreeGrafter"/>
</dbReference>
<keyword evidence="8" id="KW-1185">Reference proteome</keyword>
<feature type="transmembrane region" description="Helical" evidence="6">
    <location>
        <begin position="288"/>
        <end position="307"/>
    </location>
</feature>
<dbReference type="AlphaFoldDB" id="A0A3D8PJN5"/>
<evidence type="ECO:0000313" key="8">
    <source>
        <dbReference type="Proteomes" id="UP000256520"/>
    </source>
</evidence>
<evidence type="ECO:0000256" key="2">
    <source>
        <dbReference type="ARBA" id="ARBA00022679"/>
    </source>
</evidence>
<keyword evidence="2 7" id="KW-0808">Transferase</keyword>
<dbReference type="PANTHER" id="PTHR13929:SF0">
    <property type="entry name" value="UBIA PRENYLTRANSFERASE DOMAIN-CONTAINING PROTEIN 1"/>
    <property type="match status" value="1"/>
</dbReference>
<keyword evidence="5 6" id="KW-0472">Membrane</keyword>
<evidence type="ECO:0000256" key="3">
    <source>
        <dbReference type="ARBA" id="ARBA00022692"/>
    </source>
</evidence>
<dbReference type="RefSeq" id="WP_115751004.1">
    <property type="nucleotide sequence ID" value="NZ_PIOD01000025.1"/>
</dbReference>
<evidence type="ECO:0000256" key="1">
    <source>
        <dbReference type="ARBA" id="ARBA00004141"/>
    </source>
</evidence>
<dbReference type="PANTHER" id="PTHR13929">
    <property type="entry name" value="1,4-DIHYDROXY-2-NAPHTHOATE OCTAPRENYLTRANSFERASE"/>
    <property type="match status" value="1"/>
</dbReference>
<dbReference type="GO" id="GO:0042371">
    <property type="term" value="P:vitamin K biosynthetic process"/>
    <property type="evidence" value="ECO:0007669"/>
    <property type="project" value="TreeGrafter"/>
</dbReference>
<feature type="transmembrane region" description="Helical" evidence="6">
    <location>
        <begin position="46"/>
        <end position="69"/>
    </location>
</feature>
<dbReference type="InterPro" id="IPR000537">
    <property type="entry name" value="UbiA_prenyltransferase"/>
</dbReference>
<dbReference type="EMBL" id="PIOD01000025">
    <property type="protein sequence ID" value="RDW15441.1"/>
    <property type="molecule type" value="Genomic_DNA"/>
</dbReference>
<evidence type="ECO:0000256" key="6">
    <source>
        <dbReference type="SAM" id="Phobius"/>
    </source>
</evidence>
<feature type="transmembrane region" description="Helical" evidence="6">
    <location>
        <begin position="106"/>
        <end position="126"/>
    </location>
</feature>
<dbReference type="GO" id="GO:0004659">
    <property type="term" value="F:prenyltransferase activity"/>
    <property type="evidence" value="ECO:0007669"/>
    <property type="project" value="InterPro"/>
</dbReference>
<dbReference type="GO" id="GO:0005886">
    <property type="term" value="C:plasma membrane"/>
    <property type="evidence" value="ECO:0007669"/>
    <property type="project" value="TreeGrafter"/>
</dbReference>
<evidence type="ECO:0000313" key="7">
    <source>
        <dbReference type="EMBL" id="RDW15441.1"/>
    </source>
</evidence>
<gene>
    <name evidence="7" type="ORF">CWR45_16790</name>
</gene>
<reference evidence="8" key="1">
    <citation type="submission" date="2017-11" db="EMBL/GenBank/DDBJ databases">
        <authorList>
            <person name="Zhu W."/>
        </authorList>
    </citation>
    <scope>NUCLEOTIDE SEQUENCE [LARGE SCALE GENOMIC DNA]</scope>
    <source>
        <strain evidence="8">CAU 1051</strain>
    </source>
</reference>
<evidence type="ECO:0000256" key="5">
    <source>
        <dbReference type="ARBA" id="ARBA00023136"/>
    </source>
</evidence>
<dbReference type="Proteomes" id="UP000256520">
    <property type="component" value="Unassembled WGS sequence"/>
</dbReference>
<comment type="subcellular location">
    <subcellularLocation>
        <location evidence="1">Membrane</location>
        <topology evidence="1">Multi-pass membrane protein</topology>
    </subcellularLocation>
</comment>
<dbReference type="OrthoDB" id="2380496at2"/>
<feature type="transmembrane region" description="Helical" evidence="6">
    <location>
        <begin position="259"/>
        <end position="276"/>
    </location>
</feature>
<feature type="transmembrane region" description="Helical" evidence="6">
    <location>
        <begin position="185"/>
        <end position="203"/>
    </location>
</feature>
<feature type="transmembrane region" description="Helical" evidence="6">
    <location>
        <begin position="223"/>
        <end position="253"/>
    </location>
</feature>
<protein>
    <submittedName>
        <fullName evidence="7">Prenyltransferase</fullName>
    </submittedName>
</protein>
<keyword evidence="3 6" id="KW-0812">Transmembrane</keyword>
<dbReference type="InterPro" id="IPR026046">
    <property type="entry name" value="UBIAD1"/>
</dbReference>
<comment type="caution">
    <text evidence="7">The sequence shown here is derived from an EMBL/GenBank/DDBJ whole genome shotgun (WGS) entry which is preliminary data.</text>
</comment>
<evidence type="ECO:0000256" key="4">
    <source>
        <dbReference type="ARBA" id="ARBA00022989"/>
    </source>
</evidence>
<organism evidence="7 8">
    <name type="scientific">Oceanobacillus chungangensis</name>
    <dbReference type="NCBI Taxonomy" id="1229152"/>
    <lineage>
        <taxon>Bacteria</taxon>
        <taxon>Bacillati</taxon>
        <taxon>Bacillota</taxon>
        <taxon>Bacilli</taxon>
        <taxon>Bacillales</taxon>
        <taxon>Bacillaceae</taxon>
        <taxon>Oceanobacillus</taxon>
    </lineage>
</organism>
<name>A0A3D8PJN5_9BACI</name>
<accession>A0A3D8PJN5</accession>
<proteinExistence type="predicted"/>
<feature type="transmembrane region" description="Helical" evidence="6">
    <location>
        <begin position="132"/>
        <end position="149"/>
    </location>
</feature>
<keyword evidence="4 6" id="KW-1133">Transmembrane helix</keyword>
<dbReference type="Pfam" id="PF01040">
    <property type="entry name" value="UbiA"/>
    <property type="match status" value="1"/>
</dbReference>
<dbReference type="CDD" id="cd13962">
    <property type="entry name" value="PT_UbiA_UBIAD1"/>
    <property type="match status" value="1"/>
</dbReference>